<comment type="caution">
    <text evidence="1">The sequence shown here is derived from an EMBL/GenBank/DDBJ whole genome shotgun (WGS) entry which is preliminary data.</text>
</comment>
<keyword evidence="2" id="KW-1185">Reference proteome</keyword>
<dbReference type="AlphaFoldDB" id="A0A917EBG0"/>
<sequence length="78" mass="8519">MSERGVTGYLFAFSHDDLDPSDGLRKTRVLAVARSAEEAMIAARDLIGRSDLELIEVGSDILAQAREMGLQEGQAKRL</sequence>
<evidence type="ECO:0000313" key="2">
    <source>
        <dbReference type="Proteomes" id="UP000644699"/>
    </source>
</evidence>
<organism evidence="1 2">
    <name type="scientific">Aureimonas endophytica</name>
    <dbReference type="NCBI Taxonomy" id="2027858"/>
    <lineage>
        <taxon>Bacteria</taxon>
        <taxon>Pseudomonadati</taxon>
        <taxon>Pseudomonadota</taxon>
        <taxon>Alphaproteobacteria</taxon>
        <taxon>Hyphomicrobiales</taxon>
        <taxon>Aurantimonadaceae</taxon>
        <taxon>Aureimonas</taxon>
    </lineage>
</organism>
<name>A0A917EBG0_9HYPH</name>
<protein>
    <submittedName>
        <fullName evidence="1">Uncharacterized protein</fullName>
    </submittedName>
</protein>
<dbReference type="Proteomes" id="UP000644699">
    <property type="component" value="Unassembled WGS sequence"/>
</dbReference>
<proteinExistence type="predicted"/>
<reference evidence="1" key="1">
    <citation type="journal article" date="2014" name="Int. J. Syst. Evol. Microbiol.">
        <title>Complete genome sequence of Corynebacterium casei LMG S-19264T (=DSM 44701T), isolated from a smear-ripened cheese.</title>
        <authorList>
            <consortium name="US DOE Joint Genome Institute (JGI-PGF)"/>
            <person name="Walter F."/>
            <person name="Albersmeier A."/>
            <person name="Kalinowski J."/>
            <person name="Ruckert C."/>
        </authorList>
    </citation>
    <scope>NUCLEOTIDE SEQUENCE</scope>
    <source>
        <strain evidence="1">CGMCC 1.15367</strain>
    </source>
</reference>
<evidence type="ECO:0000313" key="1">
    <source>
        <dbReference type="EMBL" id="GGE20073.1"/>
    </source>
</evidence>
<gene>
    <name evidence="1" type="ORF">GCM10011390_44150</name>
</gene>
<reference evidence="1" key="2">
    <citation type="submission" date="2020-09" db="EMBL/GenBank/DDBJ databases">
        <authorList>
            <person name="Sun Q."/>
            <person name="Zhou Y."/>
        </authorList>
    </citation>
    <scope>NUCLEOTIDE SEQUENCE</scope>
    <source>
        <strain evidence="1">CGMCC 1.15367</strain>
    </source>
</reference>
<dbReference type="RefSeq" id="WP_188912392.1">
    <property type="nucleotide sequence ID" value="NZ_BMIQ01000009.1"/>
</dbReference>
<accession>A0A917EBG0</accession>
<dbReference type="EMBL" id="BMIQ01000009">
    <property type="protein sequence ID" value="GGE20073.1"/>
    <property type="molecule type" value="Genomic_DNA"/>
</dbReference>